<name>A0A931H839_9BURK</name>
<evidence type="ECO:0000259" key="3">
    <source>
        <dbReference type="PROSITE" id="PS50801"/>
    </source>
</evidence>
<keyword evidence="1" id="KW-1133">Transmembrane helix</keyword>
<dbReference type="PANTHER" id="PTHR43310">
    <property type="entry name" value="SULFATE TRANSPORTER YBAR-RELATED"/>
    <property type="match status" value="1"/>
</dbReference>
<keyword evidence="1" id="KW-0812">Transmembrane</keyword>
<dbReference type="InterPro" id="IPR000595">
    <property type="entry name" value="cNMP-bd_dom"/>
</dbReference>
<feature type="transmembrane region" description="Helical" evidence="1">
    <location>
        <begin position="257"/>
        <end position="275"/>
    </location>
</feature>
<dbReference type="Proteomes" id="UP000651050">
    <property type="component" value="Unassembled WGS sequence"/>
</dbReference>
<dbReference type="CDD" id="cd00038">
    <property type="entry name" value="CAP_ED"/>
    <property type="match status" value="1"/>
</dbReference>
<dbReference type="PROSITE" id="PS50042">
    <property type="entry name" value="CNMP_BINDING_3"/>
    <property type="match status" value="1"/>
</dbReference>
<gene>
    <name evidence="4" type="ORF">I5803_20670</name>
</gene>
<keyword evidence="1" id="KW-0472">Membrane</keyword>
<dbReference type="PROSITE" id="PS50801">
    <property type="entry name" value="STAS"/>
    <property type="match status" value="1"/>
</dbReference>
<dbReference type="CDD" id="cd07042">
    <property type="entry name" value="STAS_SulP_like_sulfate_transporter"/>
    <property type="match status" value="1"/>
</dbReference>
<dbReference type="PANTHER" id="PTHR43310:SF1">
    <property type="entry name" value="SULFATE TRANSPORTER YBAR-RELATED"/>
    <property type="match status" value="1"/>
</dbReference>
<evidence type="ECO:0000259" key="2">
    <source>
        <dbReference type="PROSITE" id="PS50042"/>
    </source>
</evidence>
<feature type="domain" description="Cyclic nucleotide-binding" evidence="2">
    <location>
        <begin position="589"/>
        <end position="709"/>
    </location>
</feature>
<dbReference type="Pfam" id="PF00027">
    <property type="entry name" value="cNMP_binding"/>
    <property type="match status" value="1"/>
</dbReference>
<dbReference type="SUPFAM" id="SSF51206">
    <property type="entry name" value="cAMP-binding domain-like"/>
    <property type="match status" value="1"/>
</dbReference>
<feature type="transmembrane region" description="Helical" evidence="1">
    <location>
        <begin position="295"/>
        <end position="316"/>
    </location>
</feature>
<feature type="domain" description="STAS" evidence="3">
    <location>
        <begin position="455"/>
        <end position="534"/>
    </location>
</feature>
<dbReference type="InterPro" id="IPR052706">
    <property type="entry name" value="Membrane-Transporter-like"/>
</dbReference>
<dbReference type="InterPro" id="IPR036513">
    <property type="entry name" value="STAS_dom_sf"/>
</dbReference>
<dbReference type="SMART" id="SM00100">
    <property type="entry name" value="cNMP"/>
    <property type="match status" value="1"/>
</dbReference>
<comment type="caution">
    <text evidence="4">The sequence shown here is derived from an EMBL/GenBank/DDBJ whole genome shotgun (WGS) entry which is preliminary data.</text>
</comment>
<dbReference type="Pfam" id="PF01740">
    <property type="entry name" value="STAS"/>
    <property type="match status" value="1"/>
</dbReference>
<accession>A0A931H839</accession>
<dbReference type="Gene3D" id="3.30.750.24">
    <property type="entry name" value="STAS domain"/>
    <property type="match status" value="1"/>
</dbReference>
<evidence type="ECO:0000313" key="4">
    <source>
        <dbReference type="EMBL" id="MBG9390456.1"/>
    </source>
</evidence>
<feature type="transmembrane region" description="Helical" evidence="1">
    <location>
        <begin position="115"/>
        <end position="135"/>
    </location>
</feature>
<organism evidence="4 5">
    <name type="scientific">Caenimonas aquaedulcis</name>
    <dbReference type="NCBI Taxonomy" id="2793270"/>
    <lineage>
        <taxon>Bacteria</taxon>
        <taxon>Pseudomonadati</taxon>
        <taxon>Pseudomonadota</taxon>
        <taxon>Betaproteobacteria</taxon>
        <taxon>Burkholderiales</taxon>
        <taxon>Comamonadaceae</taxon>
        <taxon>Caenimonas</taxon>
    </lineage>
</organism>
<feature type="transmembrane region" description="Helical" evidence="1">
    <location>
        <begin position="177"/>
        <end position="195"/>
    </location>
</feature>
<proteinExistence type="predicted"/>
<dbReference type="EMBL" id="JADWYS010000001">
    <property type="protein sequence ID" value="MBG9390456.1"/>
    <property type="molecule type" value="Genomic_DNA"/>
</dbReference>
<dbReference type="AlphaFoldDB" id="A0A931H839"/>
<dbReference type="InterPro" id="IPR002645">
    <property type="entry name" value="STAS_dom"/>
</dbReference>
<dbReference type="Gene3D" id="2.60.120.10">
    <property type="entry name" value="Jelly Rolls"/>
    <property type="match status" value="1"/>
</dbReference>
<dbReference type="SUPFAM" id="SSF52091">
    <property type="entry name" value="SpoIIaa-like"/>
    <property type="match status" value="1"/>
</dbReference>
<feature type="transmembrane region" description="Helical" evidence="1">
    <location>
        <begin position="53"/>
        <end position="72"/>
    </location>
</feature>
<dbReference type="InterPro" id="IPR014710">
    <property type="entry name" value="RmlC-like_jellyroll"/>
</dbReference>
<feature type="transmembrane region" description="Helical" evidence="1">
    <location>
        <begin position="202"/>
        <end position="221"/>
    </location>
</feature>
<reference evidence="4" key="1">
    <citation type="submission" date="2020-11" db="EMBL/GenBank/DDBJ databases">
        <title>Bacterial whole genome sequence for Caenimonas sp. DR4.4.</title>
        <authorList>
            <person name="Le V."/>
            <person name="Ko S.-R."/>
            <person name="Ahn C.-Y."/>
            <person name="Oh H.-M."/>
        </authorList>
    </citation>
    <scope>NUCLEOTIDE SEQUENCE</scope>
    <source>
        <strain evidence="4">DR4.4</strain>
    </source>
</reference>
<feature type="transmembrane region" description="Helical" evidence="1">
    <location>
        <begin position="396"/>
        <end position="428"/>
    </location>
</feature>
<evidence type="ECO:0000313" key="5">
    <source>
        <dbReference type="Proteomes" id="UP000651050"/>
    </source>
</evidence>
<feature type="transmembrane region" description="Helical" evidence="1">
    <location>
        <begin position="353"/>
        <end position="375"/>
    </location>
</feature>
<feature type="transmembrane region" description="Helical" evidence="1">
    <location>
        <begin position="328"/>
        <end position="347"/>
    </location>
</feature>
<sequence>MTPSSFNPLESTANRPAASWSRSTVGALEGAAFTIPVSLACVTLVFGRIGPDMLAHGVLATLLGLVLVHLAGSFNSRPVLYSARFFESTTIAAMLDQAIALMGAWDLADTPGTRLALLCVIGAGAGIVFGALYLVRADRFTRFIPAPVFAGFSTSISLLLLLSQARGLASLLARDSTPAVIALIALAAMAVTFAVRRWRPRWPASALGLAAGLLIGLGWVATGHNTPMVAGTAAQASLPVFLADFRALVAPPVQGWLIARSVVIDSLILGAMMFINTNLAAQAATLEDRRTGRRGNLFTAGAVTLSAILGSAPVSGTMQSTVTAMRQVALGPRVLALSAAIFIVVYASGVLGWVPLAAVCGALLCEAWFMADRPFLALLVQWARRRPMAVNAREDLSLVAAVTATAVLFNMVVAVFAGLLLGLVLFAARNARRPVRNVWSGVQMSSNCARSRADLRVLADHGAGIRIVELEGDLFFGTAEGLERMLHSGCRGAECIVLDWSRVHHVDTSIAIAVARFERDVRLQSVMLLHAGADVQAGNVRGELLRHCPSARLEPDLDHALEQAENEMIRRYAAGGGTETTSVQEALTLFRGLDAREIAQLEDAMKQRFLPRGTVIFSADDTADELMLLQQGSAEILVRSPEGRDIRLASLRRGATLGEIGFLDGARRSATAVAREDSMVAVLSREAFESLSAREPALIQRLLSNIAVDMAARLRHTNRLAIARTAQR</sequence>
<feature type="transmembrane region" description="Helical" evidence="1">
    <location>
        <begin position="25"/>
        <end position="46"/>
    </location>
</feature>
<dbReference type="InterPro" id="IPR018490">
    <property type="entry name" value="cNMP-bd_dom_sf"/>
</dbReference>
<feature type="transmembrane region" description="Helical" evidence="1">
    <location>
        <begin position="147"/>
        <end position="165"/>
    </location>
</feature>
<protein>
    <submittedName>
        <fullName evidence="4">SLC26A/SulP transporter family protein</fullName>
    </submittedName>
</protein>
<dbReference type="RefSeq" id="WP_196988195.1">
    <property type="nucleotide sequence ID" value="NZ_JADWYS010000001.1"/>
</dbReference>
<evidence type="ECO:0000256" key="1">
    <source>
        <dbReference type="SAM" id="Phobius"/>
    </source>
</evidence>
<keyword evidence="5" id="KW-1185">Reference proteome</keyword>